<evidence type="ECO:0000313" key="18">
    <source>
        <dbReference type="EMBL" id="KAL3758916.1"/>
    </source>
</evidence>
<keyword evidence="7" id="KW-0520">NAD</keyword>
<dbReference type="GO" id="GO:0050660">
    <property type="term" value="F:flavin adenine dinucleotide binding"/>
    <property type="evidence" value="ECO:0007669"/>
    <property type="project" value="UniProtKB-UniRule"/>
</dbReference>
<dbReference type="GO" id="GO:0017150">
    <property type="term" value="F:tRNA dihydrouridine synthase activity"/>
    <property type="evidence" value="ECO:0007669"/>
    <property type="project" value="UniProtKB-UniRule"/>
</dbReference>
<feature type="compositionally biased region" description="Basic residues" evidence="16">
    <location>
        <begin position="88"/>
        <end position="104"/>
    </location>
</feature>
<dbReference type="InterPro" id="IPR000571">
    <property type="entry name" value="Znf_CCCH"/>
</dbReference>
<dbReference type="Pfam" id="PF01207">
    <property type="entry name" value="Dus"/>
    <property type="match status" value="1"/>
</dbReference>
<dbReference type="Gene3D" id="3.20.20.70">
    <property type="entry name" value="Aldolase class I"/>
    <property type="match status" value="1"/>
</dbReference>
<feature type="zinc finger region" description="C3H1-type" evidence="13">
    <location>
        <begin position="697"/>
        <end position="726"/>
    </location>
</feature>
<evidence type="ECO:0000256" key="16">
    <source>
        <dbReference type="SAM" id="MobiDB-lite"/>
    </source>
</evidence>
<evidence type="ECO:0000256" key="2">
    <source>
        <dbReference type="ARBA" id="ARBA00022630"/>
    </source>
</evidence>
<keyword evidence="19" id="KW-1185">Reference proteome</keyword>
<comment type="catalytic activity">
    <reaction evidence="10">
        <text>5,6-dihydrouridine(16) in tRNA + NADP(+) = uridine(16) in tRNA + NADPH + H(+)</text>
        <dbReference type="Rhea" id="RHEA:53376"/>
        <dbReference type="Rhea" id="RHEA-COMP:13543"/>
        <dbReference type="Rhea" id="RHEA-COMP:13544"/>
        <dbReference type="ChEBI" id="CHEBI:15378"/>
        <dbReference type="ChEBI" id="CHEBI:57783"/>
        <dbReference type="ChEBI" id="CHEBI:58349"/>
        <dbReference type="ChEBI" id="CHEBI:65315"/>
        <dbReference type="ChEBI" id="CHEBI:74443"/>
        <dbReference type="EC" id="1.3.1.88"/>
    </reaction>
    <physiologicalReaction direction="right-to-left" evidence="10">
        <dbReference type="Rhea" id="RHEA:53378"/>
    </physiologicalReaction>
</comment>
<dbReference type="PANTHER" id="PTHR11082:SF5">
    <property type="entry name" value="TRNA-DIHYDROURIDINE(16_17) SYNTHASE [NAD(P)(+)]-LIKE"/>
    <property type="match status" value="1"/>
</dbReference>
<keyword evidence="13 14" id="KW-0863">Zinc-finger</keyword>
<protein>
    <recommendedName>
        <fullName evidence="14">tRNA-dihydrouridine(47) synthase [NAD(P)(+)]</fullName>
        <ecNumber evidence="14">1.3.1.-</ecNumber>
    </recommendedName>
    <alternativeName>
        <fullName evidence="14">tRNA-dihydrouridine synthase 3</fullName>
    </alternativeName>
</protein>
<feature type="region of interest" description="Disordered" evidence="16">
    <location>
        <begin position="1"/>
        <end position="158"/>
    </location>
</feature>
<dbReference type="PROSITE" id="PS50103">
    <property type="entry name" value="ZF_C3H1"/>
    <property type="match status" value="1"/>
</dbReference>
<evidence type="ECO:0000256" key="8">
    <source>
        <dbReference type="ARBA" id="ARBA00038313"/>
    </source>
</evidence>
<evidence type="ECO:0000256" key="13">
    <source>
        <dbReference type="PROSITE-ProRule" id="PRU00723"/>
    </source>
</evidence>
<dbReference type="SUPFAM" id="SSF51395">
    <property type="entry name" value="FMN-linked oxidoreductases"/>
    <property type="match status" value="1"/>
</dbReference>
<dbReference type="InterPro" id="IPR018517">
    <property type="entry name" value="tRNA_hU_synthase_CS"/>
</dbReference>
<evidence type="ECO:0000313" key="19">
    <source>
        <dbReference type="Proteomes" id="UP001530293"/>
    </source>
</evidence>
<feature type="compositionally biased region" description="Basic and acidic residues" evidence="16">
    <location>
        <begin position="9"/>
        <end position="19"/>
    </location>
</feature>
<keyword evidence="6 14" id="KW-0560">Oxidoreductase</keyword>
<comment type="catalytic activity">
    <reaction evidence="9">
        <text>5,6-dihydrouridine(17) in tRNA + NAD(+) = uridine(17) in tRNA + NADH + H(+)</text>
        <dbReference type="Rhea" id="RHEA:53372"/>
        <dbReference type="Rhea" id="RHEA-COMP:13541"/>
        <dbReference type="Rhea" id="RHEA-COMP:13542"/>
        <dbReference type="ChEBI" id="CHEBI:15378"/>
        <dbReference type="ChEBI" id="CHEBI:57540"/>
        <dbReference type="ChEBI" id="CHEBI:57945"/>
        <dbReference type="ChEBI" id="CHEBI:65315"/>
        <dbReference type="ChEBI" id="CHEBI:74443"/>
        <dbReference type="EC" id="1.3.1.88"/>
    </reaction>
    <physiologicalReaction direction="right-to-left" evidence="9">
        <dbReference type="Rhea" id="RHEA:53374"/>
    </physiologicalReaction>
</comment>
<feature type="compositionally biased region" description="Basic residues" evidence="16">
    <location>
        <begin position="41"/>
        <end position="57"/>
    </location>
</feature>
<comment type="similarity">
    <text evidence="8">Belongs to the Dus family. Dus1 subfamily.</text>
</comment>
<evidence type="ECO:0000256" key="7">
    <source>
        <dbReference type="ARBA" id="ARBA00023027"/>
    </source>
</evidence>
<evidence type="ECO:0000256" key="5">
    <source>
        <dbReference type="ARBA" id="ARBA00022857"/>
    </source>
</evidence>
<keyword evidence="13 14" id="KW-0862">Zinc</keyword>
<comment type="catalytic activity">
    <reaction evidence="11">
        <text>5,6-dihydrouridine(16) in tRNA + NAD(+) = uridine(16) in tRNA + NADH + H(+)</text>
        <dbReference type="Rhea" id="RHEA:53380"/>
        <dbReference type="Rhea" id="RHEA-COMP:13543"/>
        <dbReference type="Rhea" id="RHEA-COMP:13544"/>
        <dbReference type="ChEBI" id="CHEBI:15378"/>
        <dbReference type="ChEBI" id="CHEBI:57540"/>
        <dbReference type="ChEBI" id="CHEBI:57945"/>
        <dbReference type="ChEBI" id="CHEBI:65315"/>
        <dbReference type="ChEBI" id="CHEBI:74443"/>
        <dbReference type="EC" id="1.3.1.88"/>
    </reaction>
    <physiologicalReaction direction="right-to-left" evidence="11">
        <dbReference type="Rhea" id="RHEA:53382"/>
    </physiologicalReaction>
</comment>
<comment type="catalytic activity">
    <reaction evidence="12">
        <text>5,6-dihydrouridine(17) in tRNA + NADP(+) = uridine(17) in tRNA + NADPH + H(+)</text>
        <dbReference type="Rhea" id="RHEA:53368"/>
        <dbReference type="Rhea" id="RHEA-COMP:13541"/>
        <dbReference type="Rhea" id="RHEA-COMP:13542"/>
        <dbReference type="ChEBI" id="CHEBI:15378"/>
        <dbReference type="ChEBI" id="CHEBI:57783"/>
        <dbReference type="ChEBI" id="CHEBI:58349"/>
        <dbReference type="ChEBI" id="CHEBI:65315"/>
        <dbReference type="ChEBI" id="CHEBI:74443"/>
        <dbReference type="EC" id="1.3.1.88"/>
    </reaction>
    <physiologicalReaction direction="right-to-left" evidence="12">
        <dbReference type="Rhea" id="RHEA:53370"/>
    </physiologicalReaction>
</comment>
<dbReference type="EMBL" id="JALLBG020000216">
    <property type="protein sequence ID" value="KAL3758916.1"/>
    <property type="molecule type" value="Genomic_DNA"/>
</dbReference>
<keyword evidence="3 14" id="KW-0288">FMN</keyword>
<dbReference type="Proteomes" id="UP001530293">
    <property type="component" value="Unassembled WGS sequence"/>
</dbReference>
<sequence>MTTVAVARDGADGHHRDIDAVGTEVARHRSMQSNDENGSRKKDKKKQKDKQKKKKRHRSEDTSDTGYGNDQNPNEYGDNHDDDDSLTARKKKKKEKKQKKKKRKLDNNEVSRSGDGGDGDCNNMLRQTHHRQQPDQQQHQQLQQHQQKEKEQHSTKTTKHKFFPFDYEHILAPMVGASELAFRLLCRKYGATLCYTPMMSAKQFSDEADRIINSNKTITNTAPSSTTASTTSKIIASSNICEFQTIPQDRPLVVHFSANNPTHFASAAKHVEHLCDAIDLNLGCPQRTAYLGHFGSYLLDACDRQLVLDIVKAGASAVSIPIFVKIRLLDKVEDTIRLCQELREAGASLIAIHARYRASWERTGAGARDGPAMLDQVALIKRSMPDFPIISNGNVITYDDVVANRKFTGADGIMSAEGMLDNPALYLPRLGNVKDDDDADIDVQLPLYSPLNGNLGKCSSEGTEKAIRKLQKKLREVEAIEKKVKQSGMKSINDDQRCKLHAKSKIHTELQNIESNKVSKHSNSTDGALSTGAIQQQTKSVKLYDLMKAADNKLILAKEYLSLVRVFPTKIRSVVFHVRRMCKGILEQYQLMEECIASTTVDEVELVLSKCEQYIQHPDTFHYDREKAARDMEALAAKRREEGKRKAYEERMTRKAKREGLSDLGYYLRIGAEVPTVDIITRLKLLSKEDRVAVWKKDHSQHCMAFHFDDGGCKRDRACAFLHVEANDGNEFVADDEVAG</sequence>
<keyword evidence="15" id="KW-0175">Coiled coil</keyword>
<feature type="compositionally biased region" description="Low complexity" evidence="16">
    <location>
        <begin position="134"/>
        <end position="145"/>
    </location>
</feature>
<comment type="caution">
    <text evidence="18">The sequence shown here is derived from an EMBL/GenBank/DDBJ whole genome shotgun (WGS) entry which is preliminary data.</text>
</comment>
<dbReference type="InterPro" id="IPR013785">
    <property type="entry name" value="Aldolase_TIM"/>
</dbReference>
<evidence type="ECO:0000259" key="17">
    <source>
        <dbReference type="PROSITE" id="PS50103"/>
    </source>
</evidence>
<evidence type="ECO:0000256" key="15">
    <source>
        <dbReference type="SAM" id="Coils"/>
    </source>
</evidence>
<dbReference type="PROSITE" id="PS01136">
    <property type="entry name" value="UPF0034"/>
    <property type="match status" value="1"/>
</dbReference>
<evidence type="ECO:0000256" key="4">
    <source>
        <dbReference type="ARBA" id="ARBA00022694"/>
    </source>
</evidence>
<dbReference type="AlphaFoldDB" id="A0ABD3MAD7"/>
<evidence type="ECO:0000256" key="14">
    <source>
        <dbReference type="RuleBase" id="RU291113"/>
    </source>
</evidence>
<keyword evidence="2 14" id="KW-0285">Flavoprotein</keyword>
<feature type="compositionally biased region" description="Polar residues" evidence="16">
    <location>
        <begin position="64"/>
        <end position="74"/>
    </location>
</feature>
<name>A0ABD3MAD7_9STRA</name>
<keyword evidence="13 14" id="KW-0479">Metal-binding</keyword>
<keyword evidence="4 14" id="KW-0819">tRNA processing</keyword>
<gene>
    <name evidence="18" type="ORF">ACHAWU_003188</name>
</gene>
<reference evidence="18 19" key="1">
    <citation type="submission" date="2024-10" db="EMBL/GenBank/DDBJ databases">
        <title>Updated reference genomes for cyclostephanoid diatoms.</title>
        <authorList>
            <person name="Roberts W.R."/>
            <person name="Alverson A.J."/>
        </authorList>
    </citation>
    <scope>NUCLEOTIDE SEQUENCE [LARGE SCALE GENOMIC DNA]</scope>
    <source>
        <strain evidence="18 19">AJA232-27</strain>
    </source>
</reference>
<dbReference type="GO" id="GO:0008270">
    <property type="term" value="F:zinc ion binding"/>
    <property type="evidence" value="ECO:0007669"/>
    <property type="project" value="UniProtKB-KW"/>
</dbReference>
<evidence type="ECO:0000256" key="10">
    <source>
        <dbReference type="ARBA" id="ARBA00047652"/>
    </source>
</evidence>
<evidence type="ECO:0000256" key="3">
    <source>
        <dbReference type="ARBA" id="ARBA00022643"/>
    </source>
</evidence>
<evidence type="ECO:0000256" key="9">
    <source>
        <dbReference type="ARBA" id="ARBA00047287"/>
    </source>
</evidence>
<dbReference type="InterPro" id="IPR035587">
    <property type="entry name" value="DUS-like_FMN-bd"/>
</dbReference>
<dbReference type="EC" id="1.3.1.-" evidence="14"/>
<comment type="cofactor">
    <cofactor evidence="1 14">
        <name>FMN</name>
        <dbReference type="ChEBI" id="CHEBI:58210"/>
    </cofactor>
</comment>
<organism evidence="18 19">
    <name type="scientific">Discostella pseudostelligera</name>
    <dbReference type="NCBI Taxonomy" id="259834"/>
    <lineage>
        <taxon>Eukaryota</taxon>
        <taxon>Sar</taxon>
        <taxon>Stramenopiles</taxon>
        <taxon>Ochrophyta</taxon>
        <taxon>Bacillariophyta</taxon>
        <taxon>Coscinodiscophyceae</taxon>
        <taxon>Thalassiosirophycidae</taxon>
        <taxon>Stephanodiscales</taxon>
        <taxon>Stephanodiscaceae</taxon>
        <taxon>Discostella</taxon>
    </lineage>
</organism>
<evidence type="ECO:0000256" key="1">
    <source>
        <dbReference type="ARBA" id="ARBA00001917"/>
    </source>
</evidence>
<feature type="coiled-coil region" evidence="15">
    <location>
        <begin position="460"/>
        <end position="487"/>
    </location>
</feature>
<evidence type="ECO:0000256" key="11">
    <source>
        <dbReference type="ARBA" id="ARBA00048934"/>
    </source>
</evidence>
<evidence type="ECO:0000256" key="6">
    <source>
        <dbReference type="ARBA" id="ARBA00023002"/>
    </source>
</evidence>
<keyword evidence="5" id="KW-0521">NADP</keyword>
<dbReference type="CDD" id="cd02801">
    <property type="entry name" value="DUS_like_FMN"/>
    <property type="match status" value="1"/>
</dbReference>
<accession>A0ABD3MAD7</accession>
<dbReference type="PANTHER" id="PTHR11082">
    <property type="entry name" value="TRNA-DIHYDROURIDINE SYNTHASE"/>
    <property type="match status" value="1"/>
</dbReference>
<proteinExistence type="inferred from homology"/>
<feature type="domain" description="C3H1-type" evidence="17">
    <location>
        <begin position="697"/>
        <end position="726"/>
    </location>
</feature>
<evidence type="ECO:0000256" key="12">
    <source>
        <dbReference type="ARBA" id="ARBA00049467"/>
    </source>
</evidence>
<comment type="similarity">
    <text evidence="14">Belongs to the dus family. Dus3 subfamily.</text>
</comment>